<dbReference type="PANTHER" id="PTHR35307">
    <property type="entry name" value="PROTEIN, PUTATIVE-RELATED"/>
    <property type="match status" value="1"/>
</dbReference>
<dbReference type="AlphaFoldDB" id="A0AAP0JQI3"/>
<accession>A0AAP0JQI3</accession>
<gene>
    <name evidence="2" type="ORF">Sjap_008945</name>
</gene>
<comment type="caution">
    <text evidence="2">The sequence shown here is derived from an EMBL/GenBank/DDBJ whole genome shotgun (WGS) entry which is preliminary data.</text>
</comment>
<evidence type="ECO:0000313" key="2">
    <source>
        <dbReference type="EMBL" id="KAK9138351.1"/>
    </source>
</evidence>
<organism evidence="2 3">
    <name type="scientific">Stephania japonica</name>
    <dbReference type="NCBI Taxonomy" id="461633"/>
    <lineage>
        <taxon>Eukaryota</taxon>
        <taxon>Viridiplantae</taxon>
        <taxon>Streptophyta</taxon>
        <taxon>Embryophyta</taxon>
        <taxon>Tracheophyta</taxon>
        <taxon>Spermatophyta</taxon>
        <taxon>Magnoliopsida</taxon>
        <taxon>Ranunculales</taxon>
        <taxon>Menispermaceae</taxon>
        <taxon>Menispermoideae</taxon>
        <taxon>Cissampelideae</taxon>
        <taxon>Stephania</taxon>
    </lineage>
</organism>
<keyword evidence="3" id="KW-1185">Reference proteome</keyword>
<reference evidence="2 3" key="1">
    <citation type="submission" date="2024-01" db="EMBL/GenBank/DDBJ databases">
        <title>Genome assemblies of Stephania.</title>
        <authorList>
            <person name="Yang L."/>
        </authorList>
    </citation>
    <scope>NUCLEOTIDE SEQUENCE [LARGE SCALE GENOMIC DNA]</scope>
    <source>
        <strain evidence="2">QJT</strain>
        <tissue evidence="2">Leaf</tissue>
    </source>
</reference>
<dbReference type="PANTHER" id="PTHR35307:SF3">
    <property type="entry name" value="DUF4220 DOMAIN-CONTAINING PROTEIN"/>
    <property type="match status" value="1"/>
</dbReference>
<feature type="transmembrane region" description="Helical" evidence="1">
    <location>
        <begin position="326"/>
        <end position="349"/>
    </location>
</feature>
<evidence type="ECO:0000256" key="1">
    <source>
        <dbReference type="SAM" id="Phobius"/>
    </source>
</evidence>
<protein>
    <submittedName>
        <fullName evidence="2">Uncharacterized protein</fullName>
    </submittedName>
</protein>
<feature type="transmembrane region" description="Helical" evidence="1">
    <location>
        <begin position="396"/>
        <end position="424"/>
    </location>
</feature>
<feature type="transmembrane region" description="Helical" evidence="1">
    <location>
        <begin position="355"/>
        <end position="375"/>
    </location>
</feature>
<dbReference type="Proteomes" id="UP001417504">
    <property type="component" value="Unassembled WGS sequence"/>
</dbReference>
<keyword evidence="1" id="KW-0812">Transmembrane</keyword>
<feature type="transmembrane region" description="Helical" evidence="1">
    <location>
        <begin position="283"/>
        <end position="305"/>
    </location>
</feature>
<sequence>MGEAFEVIYFIDERINVGNFEDRRKREVAKLLWNGGDLNVKKKDSAEHNTSVNYVLSTFEEVYSITRGKHMDTEVQIIRDFIQDREYASVEELCDYLYQLFADMSHWFLTQFPASILKEVNESPVEEYEERAAAVLKLLYKLEPSLEDKVQWSFPVGANITRFLDPFENSDEGIPSDATVGDVAAKTDSIPSIQDLIVFSILYSLRLGEKTTEVLLIRKADWKDSKKNLQMEAVITEMKNVKDIMGERNRQLFEKGEGSLMHRVKRWYMYSCMNNSQMQFCTLFEGMTVEIICLFCSTILLQAAYRSLASSGMEFCKGTSDYGWSMRAIIMSQITIVIVGSSTIAFRWLTLSGSVFFGLPQCAYSELNDFALHFFATKMRAMKTSLIVTFRLLLKVVTYVICKILVITVGFVPTLLLVVLSFIVESIFPPICQIIKGVSISSWKEEFLGIVVGSDNVLPEWIMVVCAKDMTKWRSDASKRFSSGSYMAQMLSRPHPSVQSTLLNKIQEIGRRNSNGYKVTCLSMVLLVKIVGVLVPSSLSESLRQAMGEAFEVIYFIDERINVGNFEDRRRREVAKLLWKGGDLNVKKKDSTEYSTFGEHVISTFSEVYEITHEKHMEIEVQIIRDFIQDCEYTSVEELCDYIYQLFADMSRLFLTQFPPLIFKEVHESPVEDYEERSRFILKLLFKLEPSLEDKVQWSFPVGANITRFLDPYENFDEGIPSDTTVGDAAAAEVPSMTDSIPSIQDVEVGHTPLS</sequence>
<keyword evidence="1" id="KW-1133">Transmembrane helix</keyword>
<proteinExistence type="predicted"/>
<keyword evidence="1" id="KW-0472">Membrane</keyword>
<name>A0AAP0JQI3_9MAGN</name>
<dbReference type="EMBL" id="JBBNAE010000003">
    <property type="protein sequence ID" value="KAK9138351.1"/>
    <property type="molecule type" value="Genomic_DNA"/>
</dbReference>
<evidence type="ECO:0000313" key="3">
    <source>
        <dbReference type="Proteomes" id="UP001417504"/>
    </source>
</evidence>